<dbReference type="SUPFAM" id="SSF56281">
    <property type="entry name" value="Metallo-hydrolase/oxidoreductase"/>
    <property type="match status" value="1"/>
</dbReference>
<feature type="domain" description="Metallo-beta-lactamase" evidence="1">
    <location>
        <begin position="13"/>
        <end position="203"/>
    </location>
</feature>
<dbReference type="EMBL" id="DRKW01000057">
    <property type="protein sequence ID" value="HEB73785.1"/>
    <property type="molecule type" value="Genomic_DNA"/>
</dbReference>
<dbReference type="Proteomes" id="UP000886268">
    <property type="component" value="Unassembled WGS sequence"/>
</dbReference>
<dbReference type="Pfam" id="PF00753">
    <property type="entry name" value="Lactamase_B"/>
    <property type="match status" value="1"/>
</dbReference>
<evidence type="ECO:0000259" key="1">
    <source>
        <dbReference type="SMART" id="SM00849"/>
    </source>
</evidence>
<organism evidence="2">
    <name type="scientific">Desulfofervidus auxilii</name>
    <dbReference type="NCBI Taxonomy" id="1621989"/>
    <lineage>
        <taxon>Bacteria</taxon>
        <taxon>Pseudomonadati</taxon>
        <taxon>Thermodesulfobacteriota</taxon>
        <taxon>Candidatus Desulfofervidia</taxon>
        <taxon>Candidatus Desulfofervidales</taxon>
        <taxon>Candidatus Desulfofervidaceae</taxon>
        <taxon>Candidatus Desulfofervidus</taxon>
    </lineage>
</organism>
<dbReference type="PANTHER" id="PTHR30619">
    <property type="entry name" value="DNA INTERNALIZATION/COMPETENCE PROTEIN COMEC/REC2"/>
    <property type="match status" value="1"/>
</dbReference>
<name>A0A7V1I3H6_DESA2</name>
<dbReference type="InterPro" id="IPR036866">
    <property type="entry name" value="RibonucZ/Hydroxyglut_hydro"/>
</dbReference>
<dbReference type="AlphaFoldDB" id="A0A7V1I3H6"/>
<dbReference type="InterPro" id="IPR052159">
    <property type="entry name" value="Competence_DNA_uptake"/>
</dbReference>
<sequence length="287" mass="32772">MEKVTVVFWDVQHGNAVYIRTPNNRHIVIDLGTGSYGENNLEFSPLLYLKNRYGVTQLDYVIVTHPHLDHIDDILNFDKLSPKVLRRPKHLTKEEIMKDVREEGKPKFEKYFKINERYKYPVSPEDDPSNQDNYGGLIIKGFSPTKCSTSNINNHSLIEIISFAGKKIVFTGDNEECSFNELLDSSDFRETIKNADILLAPHHGRKNGFHGEFVDLVNPKLTVISDGRFCDTSATDRYSQKSRGMIVQKRNGNKEKRYCVTTRNDGVIVVEFGYDDDGSSFLSVKIG</sequence>
<dbReference type="SMART" id="SM00849">
    <property type="entry name" value="Lactamase_B"/>
    <property type="match status" value="1"/>
</dbReference>
<dbReference type="Gene3D" id="3.60.15.10">
    <property type="entry name" value="Ribonuclease Z/Hydroxyacylglutathione hydrolase-like"/>
    <property type="match status" value="1"/>
</dbReference>
<evidence type="ECO:0000313" key="2">
    <source>
        <dbReference type="EMBL" id="HEB73785.1"/>
    </source>
</evidence>
<comment type="caution">
    <text evidence="2">The sequence shown here is derived from an EMBL/GenBank/DDBJ whole genome shotgun (WGS) entry which is preliminary data.</text>
</comment>
<dbReference type="PANTHER" id="PTHR30619:SF1">
    <property type="entry name" value="RECOMBINATION PROTEIN 2"/>
    <property type="match status" value="1"/>
</dbReference>
<proteinExistence type="predicted"/>
<dbReference type="InterPro" id="IPR001279">
    <property type="entry name" value="Metallo-B-lactamas"/>
</dbReference>
<accession>A0A7V1I3H6</accession>
<protein>
    <submittedName>
        <fullName evidence="2">MBL fold metallo-hydrolase</fullName>
    </submittedName>
</protein>
<reference evidence="2" key="1">
    <citation type="journal article" date="2020" name="mSystems">
        <title>Genome- and Community-Level Interaction Insights into Carbon Utilization and Element Cycling Functions of Hydrothermarchaeota in Hydrothermal Sediment.</title>
        <authorList>
            <person name="Zhou Z."/>
            <person name="Liu Y."/>
            <person name="Xu W."/>
            <person name="Pan J."/>
            <person name="Luo Z.H."/>
            <person name="Li M."/>
        </authorList>
    </citation>
    <scope>NUCLEOTIDE SEQUENCE [LARGE SCALE GENOMIC DNA]</scope>
    <source>
        <strain evidence="2">HyVt-45</strain>
    </source>
</reference>
<gene>
    <name evidence="2" type="ORF">ENJ03_01000</name>
</gene>